<organism evidence="2 3">
    <name type="scientific">Haloprofundus marisrubri</name>
    <dbReference type="NCBI Taxonomy" id="1514971"/>
    <lineage>
        <taxon>Archaea</taxon>
        <taxon>Methanobacteriati</taxon>
        <taxon>Methanobacteriota</taxon>
        <taxon>Stenosarchaea group</taxon>
        <taxon>Halobacteria</taxon>
        <taxon>Halobacteriales</taxon>
        <taxon>Haloferacaceae</taxon>
        <taxon>Haloprofundus</taxon>
    </lineage>
</organism>
<accession>A0A0W1RDJ9</accession>
<dbReference type="InterPro" id="IPR007210">
    <property type="entry name" value="ABC_Gly_betaine_transp_sub-bd"/>
</dbReference>
<feature type="domain" description="ABC-type glycine betaine transport system substrate-binding" evidence="1">
    <location>
        <begin position="10"/>
        <end position="285"/>
    </location>
</feature>
<dbReference type="GO" id="GO:0043190">
    <property type="term" value="C:ATP-binding cassette (ABC) transporter complex"/>
    <property type="evidence" value="ECO:0007669"/>
    <property type="project" value="InterPro"/>
</dbReference>
<dbReference type="Pfam" id="PF04069">
    <property type="entry name" value="OpuAC"/>
    <property type="match status" value="1"/>
</dbReference>
<keyword evidence="3" id="KW-1185">Reference proteome</keyword>
<dbReference type="OrthoDB" id="76236at2157"/>
<dbReference type="CDD" id="cd13528">
    <property type="entry name" value="PBP2_osmoprotectants"/>
    <property type="match status" value="1"/>
</dbReference>
<comment type="caution">
    <text evidence="2">The sequence shown here is derived from an EMBL/GenBank/DDBJ whole genome shotgun (WGS) entry which is preliminary data.</text>
</comment>
<dbReference type="GO" id="GO:0022857">
    <property type="term" value="F:transmembrane transporter activity"/>
    <property type="evidence" value="ECO:0007669"/>
    <property type="project" value="InterPro"/>
</dbReference>
<dbReference type="STRING" id="1514971.AUR64_03750"/>
<dbReference type="SUPFAM" id="SSF53850">
    <property type="entry name" value="Periplasmic binding protein-like II"/>
    <property type="match status" value="1"/>
</dbReference>
<dbReference type="Proteomes" id="UP000054387">
    <property type="component" value="Unassembled WGS sequence"/>
</dbReference>
<evidence type="ECO:0000259" key="1">
    <source>
        <dbReference type="Pfam" id="PF04069"/>
    </source>
</evidence>
<dbReference type="Gene3D" id="3.40.190.120">
    <property type="entry name" value="Osmoprotection protein (prox), domain 2"/>
    <property type="match status" value="1"/>
</dbReference>
<reference evidence="2 3" key="1">
    <citation type="submission" date="2015-12" db="EMBL/GenBank/DDBJ databases">
        <title>Haloprofundus marisrubri gen. nov., sp. nov., an extremely halophilic archaeon isolated from the Discovery deep brine-seawater interface in the Red Sea.</title>
        <authorList>
            <person name="Zhang G."/>
            <person name="Stingl U."/>
            <person name="Rashid M."/>
        </authorList>
    </citation>
    <scope>NUCLEOTIDE SEQUENCE [LARGE SCALE GENOMIC DNA]</scope>
    <source>
        <strain evidence="2 3">SB9</strain>
    </source>
</reference>
<evidence type="ECO:0000313" key="2">
    <source>
        <dbReference type="EMBL" id="KTG11496.1"/>
    </source>
</evidence>
<proteinExistence type="predicted"/>
<dbReference type="AlphaFoldDB" id="A0A0W1RDJ9"/>
<name>A0A0W1RDJ9_9EURY</name>
<protein>
    <submittedName>
        <fullName evidence="2">Glycine/betaine ABC transporter substrate-binding protein</fullName>
    </submittedName>
</protein>
<sequence length="289" mass="32178">MGVLGGSSSEIQVSSKRFAEQKILGYTAIEALKQNSELNPVDETGLGGSMQNFKALSSGEVDAYWEYTGTAWYTEPPKHEKTIDDPKKLYQKVKQEFKQQHGLIFLNRAPFNNTFVLMANPDWVEETGVESISDLAEYINSGNTDFRMAFTAEFLGRADGWKGVAKTYNFEKALEKLKPNIKQVGIGLTYQIVGKGDADVGLGFNTNPNIPKYDLVVLQDDKSHFPVYNPAPLVSQKVLDENPAVKQTLNPIGPKIGTDQIRKLNKNVSIDNMEPRKVAQNFLKEEGLI</sequence>
<evidence type="ECO:0000313" key="3">
    <source>
        <dbReference type="Proteomes" id="UP000054387"/>
    </source>
</evidence>
<gene>
    <name evidence="2" type="ORF">AUR64_03750</name>
</gene>
<dbReference type="Gene3D" id="3.40.190.10">
    <property type="entry name" value="Periplasmic binding protein-like II"/>
    <property type="match status" value="1"/>
</dbReference>
<dbReference type="EMBL" id="LOPU01000004">
    <property type="protein sequence ID" value="KTG11496.1"/>
    <property type="molecule type" value="Genomic_DNA"/>
</dbReference>